<dbReference type="Proteomes" id="UP000785679">
    <property type="component" value="Unassembled WGS sequence"/>
</dbReference>
<proteinExistence type="predicted"/>
<name>A0A8J8P1U6_HALGN</name>
<evidence type="ECO:0000313" key="2">
    <source>
        <dbReference type="Proteomes" id="UP000785679"/>
    </source>
</evidence>
<dbReference type="AlphaFoldDB" id="A0A8J8P1U6"/>
<protein>
    <submittedName>
        <fullName evidence="1">Uncharacterized protein</fullName>
    </submittedName>
</protein>
<reference evidence="1" key="1">
    <citation type="submission" date="2019-06" db="EMBL/GenBank/DDBJ databases">
        <authorList>
            <person name="Zheng W."/>
        </authorList>
    </citation>
    <scope>NUCLEOTIDE SEQUENCE</scope>
    <source>
        <strain evidence="1">QDHG01</strain>
    </source>
</reference>
<comment type="caution">
    <text evidence="1">The sequence shown here is derived from an EMBL/GenBank/DDBJ whole genome shotgun (WGS) entry which is preliminary data.</text>
</comment>
<accession>A0A8J8P1U6</accession>
<keyword evidence="2" id="KW-1185">Reference proteome</keyword>
<dbReference type="EMBL" id="RRYP01002981">
    <property type="protein sequence ID" value="TNV84249.1"/>
    <property type="molecule type" value="Genomic_DNA"/>
</dbReference>
<gene>
    <name evidence="1" type="ORF">FGO68_gene13756</name>
</gene>
<organism evidence="1 2">
    <name type="scientific">Halteria grandinella</name>
    <dbReference type="NCBI Taxonomy" id="5974"/>
    <lineage>
        <taxon>Eukaryota</taxon>
        <taxon>Sar</taxon>
        <taxon>Alveolata</taxon>
        <taxon>Ciliophora</taxon>
        <taxon>Intramacronucleata</taxon>
        <taxon>Spirotrichea</taxon>
        <taxon>Stichotrichia</taxon>
        <taxon>Sporadotrichida</taxon>
        <taxon>Halteriidae</taxon>
        <taxon>Halteria</taxon>
    </lineage>
</organism>
<sequence>MKPPEILMRSPPMILEPSEFNLPKIVLGSPPGTKDTPSSNYISIGPISPTTERLQQLTQGTSFDTSHSRERIGKPSLIKLQAPKSKQRLANLSPQQIDHNDIFMSSRLSPYSFVQHLQTPQLQSFQSNKQPYSPTPLTMIKKESSKNGNLLLHVPNTDVSYQYTQRDLALNQLTQNYIYRMNVRNQTLNNTFDILPNIQKSTLPHGSPPPRITSDISDQLNSTFQGGMLTPSIGGGSIQHVLMKENSPSTTTAARGKKMTGKLFKWKKMSLDPESTASSALDQRQMLQRVVMANGKMRKPQQRALEPLAGANC</sequence>
<evidence type="ECO:0000313" key="1">
    <source>
        <dbReference type="EMBL" id="TNV84249.1"/>
    </source>
</evidence>